<proteinExistence type="inferred from homology"/>
<feature type="domain" description="HTH marR-type" evidence="2">
    <location>
        <begin position="22"/>
        <end position="64"/>
    </location>
</feature>
<dbReference type="Pfam" id="PF12802">
    <property type="entry name" value="MarR_2"/>
    <property type="match status" value="1"/>
</dbReference>
<dbReference type="SUPFAM" id="SSF53067">
    <property type="entry name" value="Actin-like ATPase domain"/>
    <property type="match status" value="1"/>
</dbReference>
<evidence type="ECO:0000256" key="1">
    <source>
        <dbReference type="ARBA" id="ARBA00006479"/>
    </source>
</evidence>
<dbReference type="SUPFAM" id="SSF46785">
    <property type="entry name" value="Winged helix' DNA-binding domain"/>
    <property type="match status" value="1"/>
</dbReference>
<dbReference type="Pfam" id="PF00480">
    <property type="entry name" value="ROK"/>
    <property type="match status" value="1"/>
</dbReference>
<dbReference type="Proteomes" id="UP001596039">
    <property type="component" value="Unassembled WGS sequence"/>
</dbReference>
<dbReference type="InterPro" id="IPR043129">
    <property type="entry name" value="ATPase_NBD"/>
</dbReference>
<accession>A0ABW0NS30</accession>
<gene>
    <name evidence="3" type="ORF">ACFPJ4_11680</name>
</gene>
<dbReference type="PANTHER" id="PTHR18964:SF149">
    <property type="entry name" value="BIFUNCTIONAL UDP-N-ACETYLGLUCOSAMINE 2-EPIMERASE_N-ACETYLMANNOSAMINE KINASE"/>
    <property type="match status" value="1"/>
</dbReference>
<protein>
    <submittedName>
        <fullName evidence="3">ROK family protein</fullName>
    </submittedName>
</protein>
<reference evidence="4" key="1">
    <citation type="journal article" date="2019" name="Int. J. Syst. Evol. Microbiol.">
        <title>The Global Catalogue of Microorganisms (GCM) 10K type strain sequencing project: providing services to taxonomists for standard genome sequencing and annotation.</title>
        <authorList>
            <consortium name="The Broad Institute Genomics Platform"/>
            <consortium name="The Broad Institute Genome Sequencing Center for Infectious Disease"/>
            <person name="Wu L."/>
            <person name="Ma J."/>
        </authorList>
    </citation>
    <scope>NUCLEOTIDE SEQUENCE [LARGE SCALE GENOMIC DNA]</scope>
    <source>
        <strain evidence="4">CGMCC 4.6997</strain>
    </source>
</reference>
<dbReference type="RefSeq" id="WP_386740599.1">
    <property type="nucleotide sequence ID" value="NZ_JBHSMG010000002.1"/>
</dbReference>
<comment type="similarity">
    <text evidence="1">Belongs to the ROK (NagC/XylR) family.</text>
</comment>
<dbReference type="Gene3D" id="3.30.420.40">
    <property type="match status" value="2"/>
</dbReference>
<name>A0ABW0NS30_9MICO</name>
<keyword evidence="4" id="KW-1185">Reference proteome</keyword>
<organism evidence="3 4">
    <name type="scientific">Lysinimonas soli</name>
    <dbReference type="NCBI Taxonomy" id="1074233"/>
    <lineage>
        <taxon>Bacteria</taxon>
        <taxon>Bacillati</taxon>
        <taxon>Actinomycetota</taxon>
        <taxon>Actinomycetes</taxon>
        <taxon>Micrococcales</taxon>
        <taxon>Microbacteriaceae</taxon>
        <taxon>Lysinimonas</taxon>
    </lineage>
</organism>
<evidence type="ECO:0000259" key="2">
    <source>
        <dbReference type="Pfam" id="PF12802"/>
    </source>
</evidence>
<dbReference type="InterPro" id="IPR000835">
    <property type="entry name" value="HTH_MarR-typ"/>
</dbReference>
<evidence type="ECO:0000313" key="3">
    <source>
        <dbReference type="EMBL" id="MFC5502902.1"/>
    </source>
</evidence>
<evidence type="ECO:0000313" key="4">
    <source>
        <dbReference type="Proteomes" id="UP001596039"/>
    </source>
</evidence>
<dbReference type="InterPro" id="IPR036390">
    <property type="entry name" value="WH_DNA-bd_sf"/>
</dbReference>
<dbReference type="Gene3D" id="1.10.10.10">
    <property type="entry name" value="Winged helix-like DNA-binding domain superfamily/Winged helix DNA-binding domain"/>
    <property type="match status" value="1"/>
</dbReference>
<dbReference type="InterPro" id="IPR000600">
    <property type="entry name" value="ROK"/>
</dbReference>
<comment type="caution">
    <text evidence="3">The sequence shown here is derived from an EMBL/GenBank/DDBJ whole genome shotgun (WGS) entry which is preliminary data.</text>
</comment>
<dbReference type="EMBL" id="JBHSMG010000002">
    <property type="protein sequence ID" value="MFC5502902.1"/>
    <property type="molecule type" value="Genomic_DNA"/>
</dbReference>
<sequence length="392" mass="40439">MTGPVIGPGRNLDGVRRGNLSSVLGFVHRTGGVSRSQITQLTGLNRSTVAALVGELVELRLVVENSPEATNRVGRPSPVVTPHPRTVAIAVNPEVDAVTIGIVGLGARVDRRIRHEVDHAVTPEETAAIVAGVLTELAEDLAGRRVMGIGLAVPGLVRSLDGMVRWAPHLGWTDAAVVPLIEAATGHRARAGNDASLGGWAEHLFGVGQGVDDQIYLNGGASGIGGAVISEGKALGGHRGFAGEFGQNRPGFVDPADRRTPGGTLEDEVSRARLLSVLGMTGGDEAALESALLSSTSPAVHEELGRQRRVLAVGLSNAINVLNPELVVLGGFLASLHACDPEALAREVAAQAVPAAWEGTRIQPAALGEDRLMIGAAELAFAELLADPASVV</sequence>
<dbReference type="InterPro" id="IPR036388">
    <property type="entry name" value="WH-like_DNA-bd_sf"/>
</dbReference>
<dbReference type="PANTHER" id="PTHR18964">
    <property type="entry name" value="ROK (REPRESSOR, ORF, KINASE) FAMILY"/>
    <property type="match status" value="1"/>
</dbReference>